<keyword evidence="6" id="KW-0548">Nucleotidyltransferase</keyword>
<dbReference type="EMBL" id="FUPS01000003">
    <property type="protein sequence ID" value="SJS03216.1"/>
    <property type="molecule type" value="Genomic_DNA"/>
</dbReference>
<organism evidence="6">
    <name type="scientific">Clostridioides difficile</name>
    <name type="common">Peptoclostridium difficile</name>
    <dbReference type="NCBI Taxonomy" id="1496"/>
    <lineage>
        <taxon>Bacteria</taxon>
        <taxon>Bacillati</taxon>
        <taxon>Bacillota</taxon>
        <taxon>Clostridia</taxon>
        <taxon>Peptostreptococcales</taxon>
        <taxon>Peptostreptococcaceae</taxon>
        <taxon>Clostridioides</taxon>
    </lineage>
</organism>
<feature type="domain" description="Nucleotidyl transferase" evidence="3">
    <location>
        <begin position="32"/>
        <end position="181"/>
    </location>
</feature>
<evidence type="ECO:0000313" key="8">
    <source>
        <dbReference type="EMBL" id="HBH1543391.1"/>
    </source>
</evidence>
<evidence type="ECO:0000313" key="14">
    <source>
        <dbReference type="Proteomes" id="UP000411588"/>
    </source>
</evidence>
<keyword evidence="6" id="KW-0808">Transferase</keyword>
<dbReference type="InterPro" id="IPR011832">
    <property type="entry name" value="GlgDAde_trans"/>
</dbReference>
<reference evidence="8" key="4">
    <citation type="submission" date="2021-06" db="EMBL/GenBank/DDBJ databases">
        <authorList>
            <consortium name="NCBI Pathogen Detection Project"/>
        </authorList>
    </citation>
    <scope>NUCLEOTIDE SEQUENCE</scope>
    <source>
        <strain evidence="8">HN1000</strain>
    </source>
</reference>
<dbReference type="GO" id="GO:0005978">
    <property type="term" value="P:glycogen biosynthetic process"/>
    <property type="evidence" value="ECO:0007669"/>
    <property type="project" value="UniProtKB-KW"/>
</dbReference>
<dbReference type="EC" id="2.7.7.27" evidence="6 8"/>
<evidence type="ECO:0000256" key="1">
    <source>
        <dbReference type="ARBA" id="ARBA00010443"/>
    </source>
</evidence>
<dbReference type="InterPro" id="IPR056818">
    <property type="entry name" value="GlmU/GlgC-like_hexapep"/>
</dbReference>
<dbReference type="EMBL" id="DAEPXK010000036">
    <property type="protein sequence ID" value="HBH1543391.1"/>
    <property type="molecule type" value="Genomic_DNA"/>
</dbReference>
<reference evidence="13 14" key="3">
    <citation type="submission" date="2019-02" db="EMBL/GenBank/DDBJ databases">
        <authorList>
            <consortium name="Pathogen Informatics"/>
        </authorList>
    </citation>
    <scope>NUCLEOTIDE SEQUENCE [LARGE SCALE GENOMIC DNA]</scope>
    <source>
        <strain evidence="11 13">078GUE027</strain>
        <strain evidence="14">clo34</strain>
        <strain evidence="10">Clo34</strain>
        <strain evidence="9 12">VRECD0157</strain>
    </source>
</reference>
<reference evidence="8" key="2">
    <citation type="journal article" date="2018" name="Genome Biol.">
        <title>SKESA: strategic k-mer extension for scrupulous assemblies.</title>
        <authorList>
            <person name="Souvorov A."/>
            <person name="Agarwala R."/>
            <person name="Lipman D.J."/>
        </authorList>
    </citation>
    <scope>NUCLEOTIDE SEQUENCE</scope>
    <source>
        <strain evidence="8">HN1000</strain>
    </source>
</reference>
<evidence type="ECO:0000313" key="9">
    <source>
        <dbReference type="EMBL" id="SJS03216.1"/>
    </source>
</evidence>
<feature type="domain" description="Glucose-1-phosphate adenylyltransferase/Bifunctional protein GlmU-like C-terminal hexapeptide" evidence="4">
    <location>
        <begin position="291"/>
        <end position="360"/>
    </location>
</feature>
<evidence type="ECO:0000313" key="7">
    <source>
        <dbReference type="EMBL" id="CDT66622.1"/>
    </source>
</evidence>
<evidence type="ECO:0000313" key="10">
    <source>
        <dbReference type="EMBL" id="VFD32274.1"/>
    </source>
</evidence>
<evidence type="ECO:0000259" key="3">
    <source>
        <dbReference type="Pfam" id="PF00483"/>
    </source>
</evidence>
<dbReference type="EMBL" id="CAADAT010000013">
    <property type="protein sequence ID" value="VFD54800.1"/>
    <property type="molecule type" value="Genomic_DNA"/>
</dbReference>
<evidence type="ECO:0000313" key="5">
    <source>
        <dbReference type="EMBL" id="CDS84391.1"/>
    </source>
</evidence>
<dbReference type="EMBL" id="LK933327">
    <property type="protein sequence ID" value="CDT66622.1"/>
    <property type="molecule type" value="Genomic_DNA"/>
</dbReference>
<dbReference type="Pfam" id="PF24894">
    <property type="entry name" value="Hexapep_GlmU"/>
    <property type="match status" value="1"/>
</dbReference>
<evidence type="ECO:0000313" key="11">
    <source>
        <dbReference type="EMBL" id="VFD54800.1"/>
    </source>
</evidence>
<dbReference type="EMBL" id="CAADAN010000006">
    <property type="protein sequence ID" value="VFD32274.1"/>
    <property type="molecule type" value="Genomic_DNA"/>
</dbReference>
<comment type="similarity">
    <text evidence="1">Belongs to the bacterial/plant glucose-1-phosphate adenylyltransferase family.</text>
</comment>
<dbReference type="Gene3D" id="2.160.10.10">
    <property type="entry name" value="Hexapeptide repeat proteins"/>
    <property type="match status" value="1"/>
</dbReference>
<protein>
    <submittedName>
        <fullName evidence="6 8">Glucose-1-phosphate adenylyltransferase</fullName>
        <ecNumber evidence="6 8">2.7.7.27</ecNumber>
    </submittedName>
    <submittedName>
        <fullName evidence="5">Glycogen biosynthesis protein</fullName>
    </submittedName>
</protein>
<reference evidence="6" key="1">
    <citation type="submission" date="2014-07" db="EMBL/GenBank/DDBJ databases">
        <authorList>
            <person name="Monot Marc"/>
        </authorList>
    </citation>
    <scope>NUCLEOTIDE SEQUENCE</scope>
    <source>
        <strain evidence="7">7032989</strain>
        <strain evidence="6">7032994</strain>
    </source>
</reference>
<dbReference type="KEGG" id="pdf:CD630DERM_08830"/>
<dbReference type="RefSeq" id="WP_003418641.1">
    <property type="nucleotide sequence ID" value="NZ_AP031492.1"/>
</dbReference>
<dbReference type="Proteomes" id="UP000189137">
    <property type="component" value="Unassembled WGS sequence"/>
</dbReference>
<accession>A0A031WGM6</accession>
<gene>
    <name evidence="6" type="primary">glgD</name>
    <name evidence="9" type="synonym">glgC_1</name>
    <name evidence="7" type="ORF">BN1095_630006</name>
    <name evidence="5" type="ORF">BN1096_340005</name>
    <name evidence="6" type="ORF">BN1097_350007</name>
    <name evidence="8" type="ORF">KRM00_002918</name>
    <name evidence="10" type="ORF">SAMEA1402399_01974</name>
    <name evidence="11" type="ORF">SAMEA1710456_02295</name>
    <name evidence="9" type="ORF">SAMEA3375112_01027</name>
</gene>
<dbReference type="GO" id="GO:0008878">
    <property type="term" value="F:glucose-1-phosphate adenylyltransferase activity"/>
    <property type="evidence" value="ECO:0007669"/>
    <property type="project" value="UniProtKB-EC"/>
</dbReference>
<dbReference type="EMBL" id="LK932485">
    <property type="protein sequence ID" value="CDS84391.1"/>
    <property type="molecule type" value="Genomic_DNA"/>
</dbReference>
<evidence type="ECO:0000313" key="12">
    <source>
        <dbReference type="Proteomes" id="UP000189137"/>
    </source>
</evidence>
<dbReference type="InterPro" id="IPR005835">
    <property type="entry name" value="NTP_transferase_dom"/>
</dbReference>
<dbReference type="SUPFAM" id="SSF51161">
    <property type="entry name" value="Trimeric LpxA-like enzymes"/>
    <property type="match status" value="1"/>
</dbReference>
<dbReference type="Gene3D" id="3.90.550.10">
    <property type="entry name" value="Spore Coat Polysaccharide Biosynthesis Protein SpsA, Chain A"/>
    <property type="match status" value="1"/>
</dbReference>
<dbReference type="PANTHER" id="PTHR43523:SF6">
    <property type="entry name" value="GLYCOGEN BIOSYNTHESIS PROTEIN GLGD"/>
    <property type="match status" value="1"/>
</dbReference>
<dbReference type="SUPFAM" id="SSF53448">
    <property type="entry name" value="Nucleotide-diphospho-sugar transferases"/>
    <property type="match status" value="1"/>
</dbReference>
<dbReference type="PATRIC" id="fig|1496.1373.peg.3571"/>
<dbReference type="Pfam" id="PF00483">
    <property type="entry name" value="NTP_transferase"/>
    <property type="match status" value="1"/>
</dbReference>
<keyword evidence="2" id="KW-0320">Glycogen biosynthesis</keyword>
<dbReference type="Proteomes" id="UP000411588">
    <property type="component" value="Unassembled WGS sequence"/>
</dbReference>
<evidence type="ECO:0000313" key="13">
    <source>
        <dbReference type="Proteomes" id="UP000346772"/>
    </source>
</evidence>
<evidence type="ECO:0000256" key="2">
    <source>
        <dbReference type="ARBA" id="ARBA00023056"/>
    </source>
</evidence>
<dbReference type="EMBL" id="LK932371">
    <property type="protein sequence ID" value="CDS84832.1"/>
    <property type="molecule type" value="Genomic_DNA"/>
</dbReference>
<dbReference type="InterPro" id="IPR011004">
    <property type="entry name" value="Trimer_LpxA-like_sf"/>
</dbReference>
<proteinExistence type="inferred from homology"/>
<evidence type="ECO:0000313" key="6">
    <source>
        <dbReference type="EMBL" id="CDS84832.1"/>
    </source>
</evidence>
<dbReference type="CDD" id="cd02508">
    <property type="entry name" value="ADP_Glucose_PP"/>
    <property type="match status" value="1"/>
</dbReference>
<dbReference type="InterPro" id="IPR011831">
    <property type="entry name" value="ADP-Glc_PPase"/>
</dbReference>
<dbReference type="InterPro" id="IPR029044">
    <property type="entry name" value="Nucleotide-diphossugar_trans"/>
</dbReference>
<name>A0A031WGM6_CLODI</name>
<dbReference type="Proteomes" id="UP000878956">
    <property type="component" value="Unassembled WGS sequence"/>
</dbReference>
<dbReference type="CDD" id="cd04651">
    <property type="entry name" value="LbH_G1P_AT_C"/>
    <property type="match status" value="1"/>
</dbReference>
<dbReference type="Proteomes" id="UP000346772">
    <property type="component" value="Unassembled WGS sequence"/>
</dbReference>
<dbReference type="NCBIfam" id="TIGR02092">
    <property type="entry name" value="glgD"/>
    <property type="match status" value="1"/>
</dbReference>
<sequence>MRNECLGIINLNKKGDPAINKLNYGRPIASTPIAGRYRIIDFALSNMINSGITKVGIFAKEKYRSLTDHIGSGKDWDLSRKKGGLSIFSPENTKYRNTYSHREGDIYTILANLDYIEKSEEEYILIAPSYMLCNLNYSQALEYHKKSHNDITIIYKNVNNANKDFAGNLTLNLDSNNRVINVGNNLGKFPRANICMETYIMKREDFVECIYNIVNKGNYCYLEEFIIEEAENMKIGAYEYTGYLKCVNSVESYFEMSKDLLNLEVADELLYSERKIFTKEKNESPTIYTDSAKVENSFIASGCLIEGTVKDSIIFRKVNVEKGTVIENSIVMQNCVIKSNAKLYNAILDKNTSVSNGKELRGDEKYPLVVEKNTNI</sequence>
<evidence type="ECO:0000259" key="4">
    <source>
        <dbReference type="Pfam" id="PF24894"/>
    </source>
</evidence>
<dbReference type="AlphaFoldDB" id="A0A031WGM6"/>
<dbReference type="GeneID" id="66353386"/>
<dbReference type="PANTHER" id="PTHR43523">
    <property type="entry name" value="GLUCOSE-1-PHOSPHATE ADENYLYLTRANSFERASE-RELATED"/>
    <property type="match status" value="1"/>
</dbReference>